<keyword evidence="7" id="KW-0963">Cytoplasm</keyword>
<sequence>MEDSVKCEPNDFTEILQDVPELLKEKLVDLKGRLDNVEELVKLIESNSIHEQISRLSPLEQAKFDWITIYAINSLFFVYLKNNAVNLKDHPIMSELSRVKSYLNRINEISASEEYKNKSTKVDKESTARIIKRSLWMNANNKAKEKVSELVNATLESAVVEKRIQYDIDENLSKKIKLEDDQD</sequence>
<dbReference type="PANTHER" id="PTHR15341:SF3">
    <property type="entry name" value="NUCLEAR NUCLEIC ACID-BINDING PROTEIN C1D"/>
    <property type="match status" value="1"/>
</dbReference>
<evidence type="ECO:0000256" key="1">
    <source>
        <dbReference type="ARBA" id="ARBA00004123"/>
    </source>
</evidence>
<comment type="similarity">
    <text evidence="2 7">Belongs to the C1D family.</text>
</comment>
<evidence type="ECO:0000256" key="3">
    <source>
        <dbReference type="ARBA" id="ARBA00015212"/>
    </source>
</evidence>
<comment type="function">
    <text evidence="7">Plays a role in the recruitment of the exosome to pre-rRNA to mediate the 3'-5' end processing of the 5.8S rRNA.</text>
</comment>
<evidence type="ECO:0000313" key="9">
    <source>
        <dbReference type="Proteomes" id="UP000276133"/>
    </source>
</evidence>
<comment type="subunit">
    <text evidence="7">Monomer and homodimer.</text>
</comment>
<dbReference type="GO" id="GO:0000178">
    <property type="term" value="C:exosome (RNase complex)"/>
    <property type="evidence" value="ECO:0007669"/>
    <property type="project" value="TreeGrafter"/>
</dbReference>
<evidence type="ECO:0000313" key="8">
    <source>
        <dbReference type="EMBL" id="RNA15809.1"/>
    </source>
</evidence>
<proteinExistence type="inferred from homology"/>
<dbReference type="GO" id="GO:0010468">
    <property type="term" value="P:regulation of gene expression"/>
    <property type="evidence" value="ECO:0007669"/>
    <property type="project" value="TreeGrafter"/>
</dbReference>
<evidence type="ECO:0000256" key="7">
    <source>
        <dbReference type="RuleBase" id="RU368003"/>
    </source>
</evidence>
<gene>
    <name evidence="8" type="ORF">BpHYR1_026447</name>
</gene>
<dbReference type="GO" id="GO:0003723">
    <property type="term" value="F:RNA binding"/>
    <property type="evidence" value="ECO:0007669"/>
    <property type="project" value="UniProtKB-UniRule"/>
</dbReference>
<dbReference type="GO" id="GO:0000460">
    <property type="term" value="P:maturation of 5.8S rRNA"/>
    <property type="evidence" value="ECO:0007669"/>
    <property type="project" value="TreeGrafter"/>
</dbReference>
<comment type="caution">
    <text evidence="8">The sequence shown here is derived from an EMBL/GenBank/DDBJ whole genome shotgun (WGS) entry which is preliminary data.</text>
</comment>
<comment type="subcellular location">
    <subcellularLocation>
        <location evidence="7">Cytoplasm</location>
    </subcellularLocation>
    <subcellularLocation>
        <location evidence="7">Nucleus</location>
        <location evidence="7">Nucleolus</location>
    </subcellularLocation>
    <subcellularLocation>
        <location evidence="1 7">Nucleus</location>
    </subcellularLocation>
</comment>
<keyword evidence="7" id="KW-0238">DNA-binding</keyword>
<dbReference type="STRING" id="10195.A0A3M7QX64"/>
<dbReference type="GO" id="GO:0005730">
    <property type="term" value="C:nucleolus"/>
    <property type="evidence" value="ECO:0007669"/>
    <property type="project" value="UniProtKB-SubCell"/>
</dbReference>
<dbReference type="GO" id="GO:0003677">
    <property type="term" value="F:DNA binding"/>
    <property type="evidence" value="ECO:0007669"/>
    <property type="project" value="UniProtKB-KW"/>
</dbReference>
<evidence type="ECO:0000256" key="6">
    <source>
        <dbReference type="ARBA" id="ARBA00023242"/>
    </source>
</evidence>
<evidence type="ECO:0000256" key="4">
    <source>
        <dbReference type="ARBA" id="ARBA00022552"/>
    </source>
</evidence>
<accession>A0A3M7QX64</accession>
<evidence type="ECO:0000256" key="2">
    <source>
        <dbReference type="ARBA" id="ARBA00009154"/>
    </source>
</evidence>
<dbReference type="Proteomes" id="UP000276133">
    <property type="component" value="Unassembled WGS sequence"/>
</dbReference>
<dbReference type="InterPro" id="IPR011082">
    <property type="entry name" value="Exosome-assoc_fac/DNA_repair"/>
</dbReference>
<dbReference type="AlphaFoldDB" id="A0A3M7QX64"/>
<keyword evidence="6 7" id="KW-0539">Nucleus</keyword>
<keyword evidence="4 7" id="KW-0698">rRNA processing</keyword>
<dbReference type="InterPro" id="IPR007146">
    <property type="entry name" value="Sas10/Utp3/C1D"/>
</dbReference>
<keyword evidence="5 7" id="KW-0694">RNA-binding</keyword>
<dbReference type="OrthoDB" id="1421013at2759"/>
<organism evidence="8 9">
    <name type="scientific">Brachionus plicatilis</name>
    <name type="common">Marine rotifer</name>
    <name type="synonym">Brachionus muelleri</name>
    <dbReference type="NCBI Taxonomy" id="10195"/>
    <lineage>
        <taxon>Eukaryota</taxon>
        <taxon>Metazoa</taxon>
        <taxon>Spiralia</taxon>
        <taxon>Gnathifera</taxon>
        <taxon>Rotifera</taxon>
        <taxon>Eurotatoria</taxon>
        <taxon>Monogononta</taxon>
        <taxon>Pseudotrocha</taxon>
        <taxon>Ploima</taxon>
        <taxon>Brachionidae</taxon>
        <taxon>Brachionus</taxon>
    </lineage>
</organism>
<reference evidence="8 9" key="1">
    <citation type="journal article" date="2018" name="Sci. Rep.">
        <title>Genomic signatures of local adaptation to the degree of environmental predictability in rotifers.</title>
        <authorList>
            <person name="Franch-Gras L."/>
            <person name="Hahn C."/>
            <person name="Garcia-Roger E.M."/>
            <person name="Carmona M.J."/>
            <person name="Serra M."/>
            <person name="Gomez A."/>
        </authorList>
    </citation>
    <scope>NUCLEOTIDE SEQUENCE [LARGE SCALE GENOMIC DNA]</scope>
    <source>
        <strain evidence="8">HYR1</strain>
    </source>
</reference>
<keyword evidence="9" id="KW-1185">Reference proteome</keyword>
<name>A0A3M7QX64_BRAPC</name>
<dbReference type="Pfam" id="PF04000">
    <property type="entry name" value="Sas10_Utp3"/>
    <property type="match status" value="1"/>
</dbReference>
<protein>
    <recommendedName>
        <fullName evidence="3 7">Nuclear nucleic acid-binding protein C1D</fullName>
    </recommendedName>
</protein>
<dbReference type="PANTHER" id="PTHR15341">
    <property type="entry name" value="SUN-COR STEROID HORMONE RECEPTOR CO-REPRESSOR"/>
    <property type="match status" value="1"/>
</dbReference>
<dbReference type="EMBL" id="REGN01004882">
    <property type="protein sequence ID" value="RNA15809.1"/>
    <property type="molecule type" value="Genomic_DNA"/>
</dbReference>
<dbReference type="GO" id="GO:0005737">
    <property type="term" value="C:cytoplasm"/>
    <property type="evidence" value="ECO:0007669"/>
    <property type="project" value="UniProtKB-SubCell"/>
</dbReference>
<evidence type="ECO:0000256" key="5">
    <source>
        <dbReference type="ARBA" id="ARBA00022884"/>
    </source>
</evidence>